<evidence type="ECO:0000256" key="2">
    <source>
        <dbReference type="PIRNR" id="PIRNR001892"/>
    </source>
</evidence>
<evidence type="ECO:0000313" key="4">
    <source>
        <dbReference type="EMBL" id="MET4634107.1"/>
    </source>
</evidence>
<comment type="function">
    <text evidence="2">CyaE is necessary for transport of calmodulin-sensitive adenylate cyclase-hemolysin (cyclolysin).</text>
</comment>
<comment type="caution">
    <text evidence="4">The sequence shown here is derived from an EMBL/GenBank/DDBJ whole genome shotgun (WGS) entry which is preliminary data.</text>
</comment>
<dbReference type="InterPro" id="IPR003423">
    <property type="entry name" value="OMP_efflux"/>
</dbReference>
<comment type="similarity">
    <text evidence="1 2">Belongs to the outer membrane factor (OMF) (TC 1.B.17) family.</text>
</comment>
<reference evidence="4 5" key="1">
    <citation type="submission" date="2024-06" db="EMBL/GenBank/DDBJ databases">
        <title>Sorghum-associated microbial communities from plants grown in Nebraska, USA.</title>
        <authorList>
            <person name="Schachtman D."/>
        </authorList>
    </citation>
    <scope>NUCLEOTIDE SEQUENCE [LARGE SCALE GENOMIC DNA]</scope>
    <source>
        <strain evidence="4 5">3207</strain>
    </source>
</reference>
<name>A0ABV2QYM7_9HYPH</name>
<dbReference type="Gene3D" id="1.20.1600.10">
    <property type="entry name" value="Outer membrane efflux proteins (OEP)"/>
    <property type="match status" value="1"/>
</dbReference>
<dbReference type="InterPro" id="IPR028351">
    <property type="entry name" value="CyaE"/>
</dbReference>
<keyword evidence="2" id="KW-0204">Cytolysis</keyword>
<evidence type="ECO:0000313" key="5">
    <source>
        <dbReference type="Proteomes" id="UP001549321"/>
    </source>
</evidence>
<evidence type="ECO:0000256" key="1">
    <source>
        <dbReference type="ARBA" id="ARBA00007613"/>
    </source>
</evidence>
<dbReference type="InterPro" id="IPR010131">
    <property type="entry name" value="MdtP/NodT-like"/>
</dbReference>
<evidence type="ECO:0000256" key="3">
    <source>
        <dbReference type="SAM" id="SignalP"/>
    </source>
</evidence>
<keyword evidence="3" id="KW-0732">Signal</keyword>
<gene>
    <name evidence="4" type="ORF">ABIE08_002020</name>
</gene>
<dbReference type="SUPFAM" id="SSF56954">
    <property type="entry name" value="Outer membrane efflux proteins (OEP)"/>
    <property type="match status" value="1"/>
</dbReference>
<protein>
    <recommendedName>
        <fullName evidence="2">Protein CyaE</fullName>
    </recommendedName>
</protein>
<dbReference type="EMBL" id="JBEPSM010000001">
    <property type="protein sequence ID" value="MET4634107.1"/>
    <property type="molecule type" value="Genomic_DNA"/>
</dbReference>
<feature type="chain" id="PRO_5047418779" description="Protein CyaE" evidence="3">
    <location>
        <begin position="35"/>
        <end position="518"/>
    </location>
</feature>
<dbReference type="PROSITE" id="PS51257">
    <property type="entry name" value="PROKAR_LIPOPROTEIN"/>
    <property type="match status" value="1"/>
</dbReference>
<dbReference type="Pfam" id="PF02321">
    <property type="entry name" value="OEP"/>
    <property type="match status" value="2"/>
</dbReference>
<dbReference type="PANTHER" id="PTHR30203">
    <property type="entry name" value="OUTER MEMBRANE CATION EFFLUX PROTEIN"/>
    <property type="match status" value="1"/>
</dbReference>
<proteinExistence type="inferred from homology"/>
<feature type="signal peptide" evidence="3">
    <location>
        <begin position="1"/>
        <end position="34"/>
    </location>
</feature>
<dbReference type="PANTHER" id="PTHR30203:SF29">
    <property type="entry name" value="PROTEIN CYAE"/>
    <property type="match status" value="1"/>
</dbReference>
<keyword evidence="2" id="KW-0472">Membrane</keyword>
<accession>A0ABV2QYM7</accession>
<keyword evidence="2" id="KW-0813">Transport</keyword>
<sequence length="518" mass="54143">MMAIPSRPRRRARAGFGFALTTSLLALLAGCAQYAEQLAPASPDEPYQQGRKTTVSLLPQAPSAPSTSRDFGVRGNPELTALPAAPEVRPGKVYQLPDLIDLAARHNPTTRVAWEQARQAALAVGIAESTFLPTISANVIGGSQQITTPIDVLGERKDIQTNVSGATAAVALQWLVFDFGQRKAATDVAKHVLEAANVTFNGAHQLLIFNVTRTYYQYGAAQTRTEVAGQSLSNSRAILDAAVAREKKGLGTTVEVAQARQQVAQSELRQVVASGQQRDAYQALLAAMSVSPTLDIKIANSGRRRLPAPSDVSTDEMVREALARRPDVLASYANMKAGEAGINVANADFLPKVFLSGVAGQGTSGFNTAGLPTIGQQGSGAGVLVGATMPIYDGGLRAANLKAAESRAAVARATFAKTQEEAVREMVVASNTLRSALASYRAASKLTDAAAITYDAALDAYRNGLGTVTAATVADSGLLDARQARADAHAASLVAAANLAFVLGAMTSPRAAETLSYR</sequence>
<comment type="subcellular location">
    <subcellularLocation>
        <location evidence="2">Cell outer membrane</location>
        <topology evidence="2">Peripheral membrane protein</topology>
    </subcellularLocation>
</comment>
<keyword evidence="2" id="KW-0354">Hemolysis</keyword>
<dbReference type="PIRSF" id="PIRSF001892">
    <property type="entry name" value="CyaE"/>
    <property type="match status" value="1"/>
</dbReference>
<keyword evidence="5" id="KW-1185">Reference proteome</keyword>
<organism evidence="4 5">
    <name type="scientific">Kaistia defluvii</name>
    <dbReference type="NCBI Taxonomy" id="410841"/>
    <lineage>
        <taxon>Bacteria</taxon>
        <taxon>Pseudomonadati</taxon>
        <taxon>Pseudomonadota</taxon>
        <taxon>Alphaproteobacteria</taxon>
        <taxon>Hyphomicrobiales</taxon>
        <taxon>Kaistiaceae</taxon>
        <taxon>Kaistia</taxon>
    </lineage>
</organism>
<keyword evidence="2" id="KW-0998">Cell outer membrane</keyword>
<dbReference type="Proteomes" id="UP001549321">
    <property type="component" value="Unassembled WGS sequence"/>
</dbReference>
<dbReference type="RefSeq" id="WP_354550735.1">
    <property type="nucleotide sequence ID" value="NZ_JBEPSM010000001.1"/>
</dbReference>